<proteinExistence type="predicted"/>
<evidence type="ECO:0000259" key="1">
    <source>
        <dbReference type="Pfam" id="PF04101"/>
    </source>
</evidence>
<name>A0A0F9GMG3_9ZZZZ</name>
<feature type="non-terminal residue" evidence="2">
    <location>
        <position position="1"/>
    </location>
</feature>
<gene>
    <name evidence="2" type="ORF">LCGC14_2102900</name>
</gene>
<feature type="domain" description="Glycosyl transferase family 28 C-terminal" evidence="1">
    <location>
        <begin position="7"/>
        <end position="103"/>
    </location>
</feature>
<organism evidence="2">
    <name type="scientific">marine sediment metagenome</name>
    <dbReference type="NCBI Taxonomy" id="412755"/>
    <lineage>
        <taxon>unclassified sequences</taxon>
        <taxon>metagenomes</taxon>
        <taxon>ecological metagenomes</taxon>
    </lineage>
</organism>
<dbReference type="Pfam" id="PF04101">
    <property type="entry name" value="Glyco_tran_28_C"/>
    <property type="match status" value="1"/>
</dbReference>
<evidence type="ECO:0000313" key="2">
    <source>
        <dbReference type="EMBL" id="KKL70635.1"/>
    </source>
</evidence>
<dbReference type="AlphaFoldDB" id="A0A0F9GMG3"/>
<accession>A0A0F9GMG3</accession>
<reference evidence="2" key="1">
    <citation type="journal article" date="2015" name="Nature">
        <title>Complex archaea that bridge the gap between prokaryotes and eukaryotes.</title>
        <authorList>
            <person name="Spang A."/>
            <person name="Saw J.H."/>
            <person name="Jorgensen S.L."/>
            <person name="Zaremba-Niedzwiedzka K."/>
            <person name="Martijn J."/>
            <person name="Lind A.E."/>
            <person name="van Eijk R."/>
            <person name="Schleper C."/>
            <person name="Guy L."/>
            <person name="Ettema T.J."/>
        </authorList>
    </citation>
    <scope>NUCLEOTIDE SEQUENCE</scope>
</reference>
<dbReference type="GO" id="GO:0016758">
    <property type="term" value="F:hexosyltransferase activity"/>
    <property type="evidence" value="ECO:0007669"/>
    <property type="project" value="InterPro"/>
</dbReference>
<dbReference type="Gene3D" id="3.40.50.2000">
    <property type="entry name" value="Glycogen Phosphorylase B"/>
    <property type="match status" value="1"/>
</dbReference>
<dbReference type="InterPro" id="IPR007235">
    <property type="entry name" value="Glyco_trans_28_C"/>
</dbReference>
<dbReference type="EMBL" id="LAZR01025841">
    <property type="protein sequence ID" value="KKL70635.1"/>
    <property type="molecule type" value="Genomic_DNA"/>
</dbReference>
<dbReference type="SUPFAM" id="SSF53756">
    <property type="entry name" value="UDP-Glycosyltransferase/glycogen phosphorylase"/>
    <property type="match status" value="1"/>
</dbReference>
<comment type="caution">
    <text evidence="2">The sequence shown here is derived from an EMBL/GenBank/DDBJ whole genome shotgun (WGS) entry which is preliminary data.</text>
</comment>
<protein>
    <recommendedName>
        <fullName evidence="1">Glycosyl transferase family 28 C-terminal domain-containing protein</fullName>
    </recommendedName>
</protein>
<sequence length="121" mass="13432">FGPFEGVEFQPFTSDPIKHYAACDLAVIQGGLSTAMELTALGRPFLYFPLKDHFEQQDHVVSRLKRHRAGFRMDFDNTTPSKLVEAIAANIGTTVDYRPMNTDGAKKAASMIIELLQKGKS</sequence>